<name>A0AAE3AQI1_9FIRM</name>
<evidence type="ECO:0000313" key="10">
    <source>
        <dbReference type="Proteomes" id="UP001198962"/>
    </source>
</evidence>
<dbReference type="GO" id="GO:0005886">
    <property type="term" value="C:plasma membrane"/>
    <property type="evidence" value="ECO:0007669"/>
    <property type="project" value="UniProtKB-SubCell"/>
</dbReference>
<feature type="transmembrane region" description="Helical" evidence="7">
    <location>
        <begin position="184"/>
        <end position="205"/>
    </location>
</feature>
<proteinExistence type="inferred from homology"/>
<dbReference type="AlphaFoldDB" id="A0AAE3AQI1"/>
<dbReference type="Proteomes" id="UP001198962">
    <property type="component" value="Unassembled WGS sequence"/>
</dbReference>
<feature type="domain" description="ABC transmembrane type-1" evidence="8">
    <location>
        <begin position="71"/>
        <end position="260"/>
    </location>
</feature>
<feature type="transmembrane region" description="Helical" evidence="7">
    <location>
        <begin position="75"/>
        <end position="99"/>
    </location>
</feature>
<sequence length="274" mass="29969">MERRFLQNKTAMVTVAIVLLTALAGIFAPVLAPHDPYEADIMNKFAGFSAQYPLGTDNLGRCILSRMIYGIRPTLGLAVLTMLGTIGLGALMGLLAGYFRGIPEEVIMRTVDVMLSFPSQIMVFAVVALLGINVQNVILANVFIKWAWYARMIRTGVMQYRDRNFVQFSRCVGMPERFILVRHLVPSIAADLAVLASLDVGWAIINISTLSFLGLGVQAPTPEWGAMLNEAKNVLTSNPTQMIVPGVAIVILVSAFNLMGDALRDVLDPKEVDR</sequence>
<feature type="transmembrane region" description="Helical" evidence="7">
    <location>
        <begin position="119"/>
        <end position="144"/>
    </location>
</feature>
<keyword evidence="3" id="KW-1003">Cell membrane</keyword>
<dbReference type="InterPro" id="IPR025966">
    <property type="entry name" value="OppC_N"/>
</dbReference>
<comment type="caution">
    <text evidence="9">The sequence shown here is derived from an EMBL/GenBank/DDBJ whole genome shotgun (WGS) entry which is preliminary data.</text>
</comment>
<evidence type="ECO:0000256" key="3">
    <source>
        <dbReference type="ARBA" id="ARBA00022475"/>
    </source>
</evidence>
<dbReference type="CDD" id="cd06261">
    <property type="entry name" value="TM_PBP2"/>
    <property type="match status" value="1"/>
</dbReference>
<dbReference type="EMBL" id="JAJEPU010000062">
    <property type="protein sequence ID" value="MCC2165898.1"/>
    <property type="molecule type" value="Genomic_DNA"/>
</dbReference>
<dbReference type="PANTHER" id="PTHR43386">
    <property type="entry name" value="OLIGOPEPTIDE TRANSPORT SYSTEM PERMEASE PROTEIN APPC"/>
    <property type="match status" value="1"/>
</dbReference>
<organism evidence="9 10">
    <name type="scientific">Brotaphodocola catenula</name>
    <dbReference type="NCBI Taxonomy" id="2885361"/>
    <lineage>
        <taxon>Bacteria</taxon>
        <taxon>Bacillati</taxon>
        <taxon>Bacillota</taxon>
        <taxon>Clostridia</taxon>
        <taxon>Lachnospirales</taxon>
        <taxon>Lachnospiraceae</taxon>
        <taxon>Brotaphodocola</taxon>
    </lineage>
</organism>
<evidence type="ECO:0000256" key="2">
    <source>
        <dbReference type="ARBA" id="ARBA00022448"/>
    </source>
</evidence>
<evidence type="ECO:0000256" key="7">
    <source>
        <dbReference type="RuleBase" id="RU363032"/>
    </source>
</evidence>
<dbReference type="InterPro" id="IPR050366">
    <property type="entry name" value="BP-dependent_transpt_permease"/>
</dbReference>
<protein>
    <submittedName>
        <fullName evidence="9">ABC transporter permease subunit</fullName>
    </submittedName>
</protein>
<dbReference type="PROSITE" id="PS50928">
    <property type="entry name" value="ABC_TM1"/>
    <property type="match status" value="1"/>
</dbReference>
<gene>
    <name evidence="9" type="ORF">LKD32_13640</name>
</gene>
<feature type="transmembrane region" description="Helical" evidence="7">
    <location>
        <begin position="242"/>
        <end position="260"/>
    </location>
</feature>
<dbReference type="Gene3D" id="1.10.3720.10">
    <property type="entry name" value="MetI-like"/>
    <property type="match status" value="1"/>
</dbReference>
<keyword evidence="4 7" id="KW-0812">Transmembrane</keyword>
<keyword evidence="10" id="KW-1185">Reference proteome</keyword>
<dbReference type="InterPro" id="IPR053474">
    <property type="entry name" value="Staphylopine_ABC_permease"/>
</dbReference>
<keyword evidence="5 7" id="KW-1133">Transmembrane helix</keyword>
<dbReference type="InterPro" id="IPR000515">
    <property type="entry name" value="MetI-like"/>
</dbReference>
<evidence type="ECO:0000313" key="9">
    <source>
        <dbReference type="EMBL" id="MCC2165898.1"/>
    </source>
</evidence>
<dbReference type="InterPro" id="IPR035906">
    <property type="entry name" value="MetI-like_sf"/>
</dbReference>
<evidence type="ECO:0000256" key="6">
    <source>
        <dbReference type="ARBA" id="ARBA00023136"/>
    </source>
</evidence>
<comment type="subcellular location">
    <subcellularLocation>
        <location evidence="1 7">Cell membrane</location>
        <topology evidence="1 7">Multi-pass membrane protein</topology>
    </subcellularLocation>
</comment>
<accession>A0AAE3AQI1</accession>
<reference evidence="9" key="1">
    <citation type="submission" date="2021-10" db="EMBL/GenBank/DDBJ databases">
        <title>Anaerobic single-cell dispensing facilitates the cultivation of human gut bacteria.</title>
        <authorList>
            <person name="Afrizal A."/>
        </authorList>
    </citation>
    <scope>NUCLEOTIDE SEQUENCE</scope>
    <source>
        <strain evidence="9">CLA-AA-H274</strain>
    </source>
</reference>
<evidence type="ECO:0000256" key="4">
    <source>
        <dbReference type="ARBA" id="ARBA00022692"/>
    </source>
</evidence>
<feature type="transmembrane region" description="Helical" evidence="7">
    <location>
        <begin position="12"/>
        <end position="32"/>
    </location>
</feature>
<dbReference type="RefSeq" id="WP_308452089.1">
    <property type="nucleotide sequence ID" value="NZ_JAJEPU010000062.1"/>
</dbReference>
<dbReference type="PANTHER" id="PTHR43386:SF1">
    <property type="entry name" value="D,D-DIPEPTIDE TRANSPORT SYSTEM PERMEASE PROTEIN DDPC-RELATED"/>
    <property type="match status" value="1"/>
</dbReference>
<dbReference type="SUPFAM" id="SSF161098">
    <property type="entry name" value="MetI-like"/>
    <property type="match status" value="1"/>
</dbReference>
<comment type="similarity">
    <text evidence="7">Belongs to the binding-protein-dependent transport system permease family.</text>
</comment>
<dbReference type="NCBIfam" id="NF045473">
    <property type="entry name" value="Opp1C"/>
    <property type="match status" value="1"/>
</dbReference>
<keyword evidence="2 7" id="KW-0813">Transport</keyword>
<dbReference type="Pfam" id="PF00528">
    <property type="entry name" value="BPD_transp_1"/>
    <property type="match status" value="1"/>
</dbReference>
<evidence type="ECO:0000256" key="5">
    <source>
        <dbReference type="ARBA" id="ARBA00022989"/>
    </source>
</evidence>
<dbReference type="Pfam" id="PF12911">
    <property type="entry name" value="OppC_N"/>
    <property type="match status" value="1"/>
</dbReference>
<evidence type="ECO:0000256" key="1">
    <source>
        <dbReference type="ARBA" id="ARBA00004651"/>
    </source>
</evidence>
<dbReference type="GO" id="GO:0055085">
    <property type="term" value="P:transmembrane transport"/>
    <property type="evidence" value="ECO:0007669"/>
    <property type="project" value="InterPro"/>
</dbReference>
<keyword evidence="6 7" id="KW-0472">Membrane</keyword>
<evidence type="ECO:0000259" key="8">
    <source>
        <dbReference type="PROSITE" id="PS50928"/>
    </source>
</evidence>